<organism evidence="2 3">
    <name type="scientific">Gossypium australe</name>
    <dbReference type="NCBI Taxonomy" id="47621"/>
    <lineage>
        <taxon>Eukaryota</taxon>
        <taxon>Viridiplantae</taxon>
        <taxon>Streptophyta</taxon>
        <taxon>Embryophyta</taxon>
        <taxon>Tracheophyta</taxon>
        <taxon>Spermatophyta</taxon>
        <taxon>Magnoliopsida</taxon>
        <taxon>eudicotyledons</taxon>
        <taxon>Gunneridae</taxon>
        <taxon>Pentapetalae</taxon>
        <taxon>rosids</taxon>
        <taxon>malvids</taxon>
        <taxon>Malvales</taxon>
        <taxon>Malvaceae</taxon>
        <taxon>Malvoideae</taxon>
        <taxon>Gossypium</taxon>
    </lineage>
</organism>
<dbReference type="EMBL" id="SMMG02000009">
    <property type="protein sequence ID" value="KAA3462840.1"/>
    <property type="molecule type" value="Genomic_DNA"/>
</dbReference>
<dbReference type="OrthoDB" id="1417698at2759"/>
<name>A0A5B6V173_9ROSI</name>
<dbReference type="AlphaFoldDB" id="A0A5B6V173"/>
<evidence type="ECO:0000259" key="1">
    <source>
        <dbReference type="Pfam" id="PF03732"/>
    </source>
</evidence>
<feature type="domain" description="Retrotransposon gag" evidence="1">
    <location>
        <begin position="77"/>
        <end position="137"/>
    </location>
</feature>
<dbReference type="PANTHER" id="PTHR33223">
    <property type="entry name" value="CCHC-TYPE DOMAIN-CONTAINING PROTEIN"/>
    <property type="match status" value="1"/>
</dbReference>
<evidence type="ECO:0000313" key="3">
    <source>
        <dbReference type="Proteomes" id="UP000325315"/>
    </source>
</evidence>
<reference evidence="3" key="1">
    <citation type="journal article" date="2019" name="Plant Biotechnol. J.">
        <title>Genome sequencing of the Australian wild diploid species Gossypium australe highlights disease resistance and delayed gland morphogenesis.</title>
        <authorList>
            <person name="Cai Y."/>
            <person name="Cai X."/>
            <person name="Wang Q."/>
            <person name="Wang P."/>
            <person name="Zhang Y."/>
            <person name="Cai C."/>
            <person name="Xu Y."/>
            <person name="Wang K."/>
            <person name="Zhou Z."/>
            <person name="Wang C."/>
            <person name="Geng S."/>
            <person name="Li B."/>
            <person name="Dong Q."/>
            <person name="Hou Y."/>
            <person name="Wang H."/>
            <person name="Ai P."/>
            <person name="Liu Z."/>
            <person name="Yi F."/>
            <person name="Sun M."/>
            <person name="An G."/>
            <person name="Cheng J."/>
            <person name="Zhang Y."/>
            <person name="Shi Q."/>
            <person name="Xie Y."/>
            <person name="Shi X."/>
            <person name="Chang Y."/>
            <person name="Huang F."/>
            <person name="Chen Y."/>
            <person name="Hong S."/>
            <person name="Mi L."/>
            <person name="Sun Q."/>
            <person name="Zhang L."/>
            <person name="Zhou B."/>
            <person name="Peng R."/>
            <person name="Zhang X."/>
            <person name="Liu F."/>
        </authorList>
    </citation>
    <scope>NUCLEOTIDE SEQUENCE [LARGE SCALE GENOMIC DNA]</scope>
    <source>
        <strain evidence="3">cv. PA1801</strain>
    </source>
</reference>
<sequence length="140" mass="16204">MDNNLGNQQLPLDYSIVRLTSAANNFEINSNTIQMVQQYIQFDGLQDKNSNAHLGNFLEIYNTFKINGITDDVIRLRLFPFSLRNKAKQWLNSLRQGSITTWAQMTEKFLLKYFPPTKTAKLRNDISSFAQFELETLYAA</sequence>
<accession>A0A5B6V173</accession>
<dbReference type="InterPro" id="IPR005162">
    <property type="entry name" value="Retrotrans_gag_dom"/>
</dbReference>
<protein>
    <submittedName>
        <fullName evidence="2">RING-H2 finger protein ATL63</fullName>
    </submittedName>
</protein>
<dbReference type="PANTHER" id="PTHR33223:SF11">
    <property type="entry name" value="ELEMENT PROTEIN, PUTATIVE-RELATED"/>
    <property type="match status" value="1"/>
</dbReference>
<dbReference type="Proteomes" id="UP000325315">
    <property type="component" value="Unassembled WGS sequence"/>
</dbReference>
<dbReference type="Pfam" id="PF03732">
    <property type="entry name" value="Retrotrans_gag"/>
    <property type="match status" value="1"/>
</dbReference>
<gene>
    <name evidence="2" type="ORF">EPI10_029290</name>
</gene>
<keyword evidence="3" id="KW-1185">Reference proteome</keyword>
<comment type="caution">
    <text evidence="2">The sequence shown here is derived from an EMBL/GenBank/DDBJ whole genome shotgun (WGS) entry which is preliminary data.</text>
</comment>
<proteinExistence type="predicted"/>
<evidence type="ECO:0000313" key="2">
    <source>
        <dbReference type="EMBL" id="KAA3462840.1"/>
    </source>
</evidence>